<dbReference type="AlphaFoldDB" id="A0A8X7CIL2"/>
<dbReference type="PANTHER" id="PTHR15628">
    <property type="entry name" value="RWD DOMAIN-CONTAINING PROTEIN 3"/>
    <property type="match status" value="1"/>
</dbReference>
<dbReference type="GO" id="GO:0005634">
    <property type="term" value="C:nucleus"/>
    <property type="evidence" value="ECO:0007669"/>
    <property type="project" value="UniProtKB-SubCell"/>
</dbReference>
<comment type="caution">
    <text evidence="8">The sequence shown here is derived from an EMBL/GenBank/DDBJ whole genome shotgun (WGS) entry which is preliminary data.</text>
</comment>
<name>A0A8X7CIL2_9ARAC</name>
<dbReference type="Gene3D" id="3.10.110.10">
    <property type="entry name" value="Ubiquitin Conjugating Enzyme"/>
    <property type="match status" value="1"/>
</dbReference>
<evidence type="ECO:0000256" key="1">
    <source>
        <dbReference type="ARBA" id="ARBA00004123"/>
    </source>
</evidence>
<dbReference type="OrthoDB" id="167315at2759"/>
<evidence type="ECO:0000256" key="4">
    <source>
        <dbReference type="ARBA" id="ARBA00022490"/>
    </source>
</evidence>
<gene>
    <name evidence="8" type="primary">RWDD3</name>
    <name evidence="8" type="ORF">TNIN_432821</name>
</gene>
<feature type="domain" description="RWD" evidence="7">
    <location>
        <begin position="1"/>
        <end position="76"/>
    </location>
</feature>
<dbReference type="GO" id="GO:0033235">
    <property type="term" value="P:positive regulation of protein sumoylation"/>
    <property type="evidence" value="ECO:0007669"/>
    <property type="project" value="InterPro"/>
</dbReference>
<protein>
    <recommendedName>
        <fullName evidence="3">RWD domain-containing protein 3</fullName>
    </recommendedName>
</protein>
<evidence type="ECO:0000256" key="5">
    <source>
        <dbReference type="ARBA" id="ARBA00023242"/>
    </source>
</evidence>
<evidence type="ECO:0000256" key="6">
    <source>
        <dbReference type="SAM" id="Phobius"/>
    </source>
</evidence>
<dbReference type="InterPro" id="IPR016135">
    <property type="entry name" value="UBQ-conjugating_enzyme/RWD"/>
</dbReference>
<dbReference type="SUPFAM" id="SSF54495">
    <property type="entry name" value="UBC-like"/>
    <property type="match status" value="1"/>
</dbReference>
<keyword evidence="9" id="KW-1185">Reference proteome</keyword>
<reference evidence="8" key="1">
    <citation type="submission" date="2020-08" db="EMBL/GenBank/DDBJ databases">
        <title>Multicomponent nature underlies the extraordinary mechanical properties of spider dragline silk.</title>
        <authorList>
            <person name="Kono N."/>
            <person name="Nakamura H."/>
            <person name="Mori M."/>
            <person name="Yoshida Y."/>
            <person name="Ohtoshi R."/>
            <person name="Malay A.D."/>
            <person name="Moran D.A.P."/>
            <person name="Tomita M."/>
            <person name="Numata K."/>
            <person name="Arakawa K."/>
        </authorList>
    </citation>
    <scope>NUCLEOTIDE SEQUENCE</scope>
</reference>
<feature type="transmembrane region" description="Helical" evidence="6">
    <location>
        <begin position="113"/>
        <end position="137"/>
    </location>
</feature>
<keyword evidence="4" id="KW-0963">Cytoplasm</keyword>
<dbReference type="EMBL" id="BMAV01017093">
    <property type="protein sequence ID" value="GFY68496.1"/>
    <property type="molecule type" value="Genomic_DNA"/>
</dbReference>
<sequence length="220" mass="25548">QSHVLKFTFGEDVCLIFKIHDRYPQAVPHISVTSRKLSNAQKNKIESDLKIFAEGLIGTYMIMDLVTKFQEIYESYQEQCLLSEQILSQSEDSYMAVILIDHIRQRNKYLKALSLWAFDFNILGGVIFCHKWIFLIIQGTRKNVKKYIIQHRSSSIDVDSSGRSCKEKMSTILYEGNCLISFTLFSVEELSTLKDLEEYLRNKNLESIFQDIIKPVVSKN</sequence>
<accession>A0A8X7CIL2</accession>
<organism evidence="8 9">
    <name type="scientific">Trichonephila inaurata madagascariensis</name>
    <dbReference type="NCBI Taxonomy" id="2747483"/>
    <lineage>
        <taxon>Eukaryota</taxon>
        <taxon>Metazoa</taxon>
        <taxon>Ecdysozoa</taxon>
        <taxon>Arthropoda</taxon>
        <taxon>Chelicerata</taxon>
        <taxon>Arachnida</taxon>
        <taxon>Araneae</taxon>
        <taxon>Araneomorphae</taxon>
        <taxon>Entelegynae</taxon>
        <taxon>Araneoidea</taxon>
        <taxon>Nephilidae</taxon>
        <taxon>Trichonephila</taxon>
        <taxon>Trichonephila inaurata</taxon>
    </lineage>
</organism>
<keyword evidence="6" id="KW-0472">Membrane</keyword>
<dbReference type="GO" id="GO:0005737">
    <property type="term" value="C:cytoplasm"/>
    <property type="evidence" value="ECO:0007669"/>
    <property type="project" value="UniProtKB-SubCell"/>
</dbReference>
<dbReference type="GO" id="GO:1902073">
    <property type="term" value="P:positive regulation of hypoxia-inducible factor-1alpha signaling pathway"/>
    <property type="evidence" value="ECO:0007669"/>
    <property type="project" value="InterPro"/>
</dbReference>
<comment type="subcellular location">
    <subcellularLocation>
        <location evidence="2">Cytoplasm</location>
    </subcellularLocation>
    <subcellularLocation>
        <location evidence="1">Nucleus</location>
    </subcellularLocation>
</comment>
<keyword evidence="5" id="KW-0539">Nucleus</keyword>
<dbReference type="InterPro" id="IPR038840">
    <property type="entry name" value="RWDD3"/>
</dbReference>
<feature type="non-terminal residue" evidence="8">
    <location>
        <position position="220"/>
    </location>
</feature>
<dbReference type="InterPro" id="IPR006575">
    <property type="entry name" value="RWD_dom"/>
</dbReference>
<keyword evidence="6" id="KW-0812">Transmembrane</keyword>
<keyword evidence="6" id="KW-1133">Transmembrane helix</keyword>
<evidence type="ECO:0000313" key="9">
    <source>
        <dbReference type="Proteomes" id="UP000886998"/>
    </source>
</evidence>
<dbReference type="Proteomes" id="UP000886998">
    <property type="component" value="Unassembled WGS sequence"/>
</dbReference>
<evidence type="ECO:0000256" key="3">
    <source>
        <dbReference type="ARBA" id="ARBA00015444"/>
    </source>
</evidence>
<evidence type="ECO:0000256" key="2">
    <source>
        <dbReference type="ARBA" id="ARBA00004496"/>
    </source>
</evidence>
<dbReference type="Pfam" id="PF05773">
    <property type="entry name" value="RWD"/>
    <property type="match status" value="1"/>
</dbReference>
<proteinExistence type="predicted"/>
<evidence type="ECO:0000313" key="8">
    <source>
        <dbReference type="EMBL" id="GFY68496.1"/>
    </source>
</evidence>
<evidence type="ECO:0000259" key="7">
    <source>
        <dbReference type="PROSITE" id="PS50908"/>
    </source>
</evidence>
<dbReference type="PROSITE" id="PS50908">
    <property type="entry name" value="RWD"/>
    <property type="match status" value="1"/>
</dbReference>
<dbReference type="PANTHER" id="PTHR15628:SF1">
    <property type="entry name" value="RWD DOMAIN-CONTAINING PROTEIN 3"/>
    <property type="match status" value="1"/>
</dbReference>